<dbReference type="RefSeq" id="WP_062074244.1">
    <property type="nucleotide sequence ID" value="NZ_JACBZO010000001.1"/>
</dbReference>
<dbReference type="EMBL" id="JACBZO010000001">
    <property type="protein sequence ID" value="NYI42412.1"/>
    <property type="molecule type" value="Genomic_DNA"/>
</dbReference>
<dbReference type="Proteomes" id="UP000547973">
    <property type="component" value="Unassembled WGS sequence"/>
</dbReference>
<reference evidence="1 2" key="1">
    <citation type="submission" date="2020-07" db="EMBL/GenBank/DDBJ databases">
        <title>Sequencing the genomes of 1000 actinobacteria strains.</title>
        <authorList>
            <person name="Klenk H.-P."/>
        </authorList>
    </citation>
    <scope>NUCLEOTIDE SEQUENCE [LARGE SCALE GENOMIC DNA]</scope>
    <source>
        <strain evidence="1 2">DSM 19970</strain>
    </source>
</reference>
<gene>
    <name evidence="1" type="ORF">BKA03_002531</name>
</gene>
<evidence type="ECO:0000313" key="1">
    <source>
        <dbReference type="EMBL" id="NYI42412.1"/>
    </source>
</evidence>
<name>A0A7Y9ZBL9_9MICO</name>
<keyword evidence="2" id="KW-1185">Reference proteome</keyword>
<evidence type="ECO:0000313" key="2">
    <source>
        <dbReference type="Proteomes" id="UP000547973"/>
    </source>
</evidence>
<proteinExistence type="predicted"/>
<accession>A0A7Y9ZBL9</accession>
<organism evidence="1 2">
    <name type="scientific">Demequina lutea</name>
    <dbReference type="NCBI Taxonomy" id="431489"/>
    <lineage>
        <taxon>Bacteria</taxon>
        <taxon>Bacillati</taxon>
        <taxon>Actinomycetota</taxon>
        <taxon>Actinomycetes</taxon>
        <taxon>Micrococcales</taxon>
        <taxon>Demequinaceae</taxon>
        <taxon>Demequina</taxon>
    </lineage>
</organism>
<sequence length="103" mass="10755">MGRSVTNPLLDVDEGSITPHLVRELPGALPWPPTMPWHCGESAQVGGLDASPAQGLGAGLVRSIVVVWCTAVEQGSRAGTTGRRTMTWIETLAPSRGARLGAL</sequence>
<comment type="caution">
    <text evidence="1">The sequence shown here is derived from an EMBL/GenBank/DDBJ whole genome shotgun (WGS) entry which is preliminary data.</text>
</comment>
<dbReference type="AlphaFoldDB" id="A0A7Y9ZBL9"/>
<protein>
    <submittedName>
        <fullName evidence="1">Uncharacterized protein</fullName>
    </submittedName>
</protein>